<sequence>MSLLLALLASSVITAAQAEPVASALTAFDIACLRVRGDREALAALAKAKGWDSVEGGSPPAGGWQVGYWIESGAVVRLSGYPASEDGLTPAQVICAVDGIETRPGWEQTVSALPVNGAALGEGARPDMSTYRIPPGMEVKVWDLADGSRIHASSFSARSYLELSINYPTGR</sequence>
<organism evidence="2 3">
    <name type="scientific">Brevundimonas alba</name>
    <dbReference type="NCBI Taxonomy" id="74314"/>
    <lineage>
        <taxon>Bacteria</taxon>
        <taxon>Pseudomonadati</taxon>
        <taxon>Pseudomonadota</taxon>
        <taxon>Alphaproteobacteria</taxon>
        <taxon>Caulobacterales</taxon>
        <taxon>Caulobacteraceae</taxon>
        <taxon>Brevundimonas</taxon>
    </lineage>
</organism>
<feature type="signal peptide" evidence="1">
    <location>
        <begin position="1"/>
        <end position="18"/>
    </location>
</feature>
<protein>
    <submittedName>
        <fullName evidence="2">Uncharacterized protein</fullName>
    </submittedName>
</protein>
<feature type="chain" id="PRO_5030965882" evidence="1">
    <location>
        <begin position="19"/>
        <end position="171"/>
    </location>
</feature>
<comment type="caution">
    <text evidence="2">The sequence shown here is derived from an EMBL/GenBank/DDBJ whole genome shotgun (WGS) entry which is preliminary data.</text>
</comment>
<dbReference type="AlphaFoldDB" id="A0A7X5YI94"/>
<dbReference type="RefSeq" id="WP_168045345.1">
    <property type="nucleotide sequence ID" value="NZ_JAATJM010000001.1"/>
</dbReference>
<evidence type="ECO:0000313" key="3">
    <source>
        <dbReference type="Proteomes" id="UP000587415"/>
    </source>
</evidence>
<dbReference type="EMBL" id="JAATJM010000001">
    <property type="protein sequence ID" value="NJC40470.1"/>
    <property type="molecule type" value="Genomic_DNA"/>
</dbReference>
<evidence type="ECO:0000256" key="1">
    <source>
        <dbReference type="SAM" id="SignalP"/>
    </source>
</evidence>
<keyword evidence="3" id="KW-1185">Reference proteome</keyword>
<proteinExistence type="predicted"/>
<name>A0A7X5YI94_9CAUL</name>
<dbReference type="Proteomes" id="UP000587415">
    <property type="component" value="Unassembled WGS sequence"/>
</dbReference>
<keyword evidence="1" id="KW-0732">Signal</keyword>
<accession>A0A7X5YI94</accession>
<evidence type="ECO:0000313" key="2">
    <source>
        <dbReference type="EMBL" id="NJC40470.1"/>
    </source>
</evidence>
<gene>
    <name evidence="2" type="ORF">GGQ87_000728</name>
</gene>
<reference evidence="2 3" key="1">
    <citation type="submission" date="2020-03" db="EMBL/GenBank/DDBJ databases">
        <title>Genomic Encyclopedia of Type Strains, Phase IV (KMG-IV): sequencing the most valuable type-strain genomes for metagenomic binning, comparative biology and taxonomic classification.</title>
        <authorList>
            <person name="Goeker M."/>
        </authorList>
    </citation>
    <scope>NUCLEOTIDE SEQUENCE [LARGE SCALE GENOMIC DNA]</scope>
    <source>
        <strain evidence="2 3">DSM 4736</strain>
    </source>
</reference>